<dbReference type="Proteomes" id="UP000095255">
    <property type="component" value="Unassembled WGS sequence"/>
</dbReference>
<evidence type="ECO:0000313" key="2">
    <source>
        <dbReference type="Proteomes" id="UP000095255"/>
    </source>
</evidence>
<dbReference type="AlphaFoldDB" id="A0A1E5L2D1"/>
<dbReference type="OrthoDB" id="2661274at2"/>
<proteinExistence type="predicted"/>
<organism evidence="1 2">
    <name type="scientific">Desulfuribacillus stibiiarsenatis</name>
    <dbReference type="NCBI Taxonomy" id="1390249"/>
    <lineage>
        <taxon>Bacteria</taxon>
        <taxon>Bacillati</taxon>
        <taxon>Bacillota</taxon>
        <taxon>Desulfuribacillia</taxon>
        <taxon>Desulfuribacillales</taxon>
        <taxon>Desulfuribacillaceae</taxon>
        <taxon>Desulfuribacillus</taxon>
    </lineage>
</organism>
<reference evidence="1 2" key="1">
    <citation type="submission" date="2016-09" db="EMBL/GenBank/DDBJ databases">
        <title>Desulfuribacillus arsenicus sp. nov., an obligately anaerobic, dissimilatory arsenic- and antimonate-reducing bacterium isolated from anoxic sediments.</title>
        <authorList>
            <person name="Abin C.A."/>
            <person name="Hollibaugh J.T."/>
        </authorList>
    </citation>
    <scope>NUCLEOTIDE SEQUENCE [LARGE SCALE GENOMIC DNA]</scope>
    <source>
        <strain evidence="1 2">MLFW-2</strain>
    </source>
</reference>
<comment type="caution">
    <text evidence="1">The sequence shown here is derived from an EMBL/GenBank/DDBJ whole genome shotgun (WGS) entry which is preliminary data.</text>
</comment>
<keyword evidence="2" id="KW-1185">Reference proteome</keyword>
<gene>
    <name evidence="1" type="ORF">BHU72_10760</name>
</gene>
<protein>
    <submittedName>
        <fullName evidence="1">Uncharacterized protein</fullName>
    </submittedName>
</protein>
<sequence length="163" mass="19477">MKVKIKQEELQSFHLSWACIQPMLHSVRGKDRSTKLELYNQLNEGQKGLFLFYSFHNHTKTLEEFYWFSDYNINELQSWDGIKNGVLYFQDVQMANVLDEIKLLIEKQNILGRKINPSDMKYDQELFGDISKLYSRYNGCSRCTIIKMNEWINNNKDDFIEIE</sequence>
<name>A0A1E5L2D1_9FIRM</name>
<dbReference type="EMBL" id="MJAT01000039">
    <property type="protein sequence ID" value="OEH84287.1"/>
    <property type="molecule type" value="Genomic_DNA"/>
</dbReference>
<evidence type="ECO:0000313" key="1">
    <source>
        <dbReference type="EMBL" id="OEH84287.1"/>
    </source>
</evidence>
<accession>A0A1E5L2D1</accession>
<dbReference type="RefSeq" id="WP_069703270.1">
    <property type="nucleotide sequence ID" value="NZ_MJAT01000039.1"/>
</dbReference>